<evidence type="ECO:0000256" key="1">
    <source>
        <dbReference type="SAM" id="MobiDB-lite"/>
    </source>
</evidence>
<dbReference type="PANTHER" id="PTHR11019">
    <property type="entry name" value="HTH-TYPE TRANSCRIPTIONAL REGULATOR NIMR"/>
    <property type="match status" value="1"/>
</dbReference>
<dbReference type="SUPFAM" id="SSF51182">
    <property type="entry name" value="RmlC-like cupins"/>
    <property type="match status" value="1"/>
</dbReference>
<dbReference type="InterPro" id="IPR011051">
    <property type="entry name" value="RmlC_Cupin_sf"/>
</dbReference>
<geneLocation type="plasmid" evidence="2 3">
    <name>pAcX50f</name>
</geneLocation>
<accession>A0A0C4WYA1</accession>
<evidence type="ECO:0000313" key="3">
    <source>
        <dbReference type="Proteomes" id="UP000068210"/>
    </source>
</evidence>
<dbReference type="RefSeq" id="WP_227028916.1">
    <property type="nucleotide sequence ID" value="NZ_CP010421.1"/>
</dbReference>
<reference evidence="2 3" key="1">
    <citation type="journal article" date="2015" name="PLoS ONE">
        <title>Azotobacter Genomes: The Genome of Azotobacter chroococcum NCIMB 8003 (ATCC 4412).</title>
        <authorList>
            <person name="Robson R.L."/>
            <person name="Jones R."/>
            <person name="Robson R.M."/>
            <person name="Schwartz A."/>
            <person name="Richardson T.H."/>
        </authorList>
    </citation>
    <scope>NUCLEOTIDE SEQUENCE [LARGE SCALE GENOMIC DNA]</scope>
    <source>
        <strain evidence="2 3">NCIMB 8003</strain>
        <plasmid evidence="3">Plasmid pAcX50f</plasmid>
    </source>
</reference>
<keyword evidence="2" id="KW-0614">Plasmid</keyword>
<dbReference type="CDD" id="cd00299">
    <property type="entry name" value="GST_C_family"/>
    <property type="match status" value="1"/>
</dbReference>
<sequence>MADAILTPMLDYLQRLPDSSVWLERKPGLHDYLAAHATASVGGQGIGRTGFRPPQGGMTMPQGEKEGRRDRLGGFAVDLGILARVPPRQRCTITMLFDPLYASPVCAVSRDYRHGERGRSASVLRAQLIHVLSGVVTVNTSLGSWVVPPGRGVWVLAGVEHDLKIAGWVRSEPCSSIC</sequence>
<evidence type="ECO:0000313" key="2">
    <source>
        <dbReference type="EMBL" id="AJE23962.1"/>
    </source>
</evidence>
<dbReference type="GO" id="GO:0003677">
    <property type="term" value="F:DNA binding"/>
    <property type="evidence" value="ECO:0007669"/>
    <property type="project" value="TreeGrafter"/>
</dbReference>
<dbReference type="EMBL" id="CP010421">
    <property type="protein sequence ID" value="AJE23962.1"/>
    <property type="molecule type" value="Genomic_DNA"/>
</dbReference>
<feature type="region of interest" description="Disordered" evidence="1">
    <location>
        <begin position="44"/>
        <end position="67"/>
    </location>
</feature>
<keyword evidence="3" id="KW-1185">Reference proteome</keyword>
<dbReference type="AlphaFoldDB" id="A0A0C4WYA1"/>
<dbReference type="KEGG" id="acx:Achr_f2680"/>
<name>A0A0C4WYA1_9GAMM</name>
<dbReference type="HOGENOM" id="CLU_1507669_0_0_6"/>
<proteinExistence type="predicted"/>
<gene>
    <name evidence="2" type="ORF">Achr_f2680</name>
</gene>
<protein>
    <submittedName>
        <fullName evidence="2">AraC family transcriptional regulator</fullName>
    </submittedName>
</protein>
<organism evidence="2 3">
    <name type="scientific">Azotobacter chroococcum NCIMB 8003</name>
    <dbReference type="NCBI Taxonomy" id="1328314"/>
    <lineage>
        <taxon>Bacteria</taxon>
        <taxon>Pseudomonadati</taxon>
        <taxon>Pseudomonadota</taxon>
        <taxon>Gammaproteobacteria</taxon>
        <taxon>Pseudomonadales</taxon>
        <taxon>Pseudomonadaceae</taxon>
        <taxon>Azotobacter</taxon>
    </lineage>
</organism>
<dbReference type="PANTHER" id="PTHR11019:SF159">
    <property type="entry name" value="TRANSCRIPTIONAL REGULATOR-RELATED"/>
    <property type="match status" value="1"/>
</dbReference>
<dbReference type="Proteomes" id="UP000068210">
    <property type="component" value="Plasmid pAcX50f"/>
</dbReference>
<dbReference type="GO" id="GO:0006355">
    <property type="term" value="P:regulation of DNA-templated transcription"/>
    <property type="evidence" value="ECO:0007669"/>
    <property type="project" value="TreeGrafter"/>
</dbReference>